<sequence length="50" mass="5872">MQSRPFVLCGWIKHDLIFFPAEYEVLLCVSSASGKWHYIFTPHQCQPNFV</sequence>
<dbReference type="AlphaFoldDB" id="A0A0E9QHK6"/>
<reference evidence="1" key="2">
    <citation type="journal article" date="2015" name="Fish Shellfish Immunol.">
        <title>Early steps in the European eel (Anguilla anguilla)-Vibrio vulnificus interaction in the gills: Role of the RtxA13 toxin.</title>
        <authorList>
            <person name="Callol A."/>
            <person name="Pajuelo D."/>
            <person name="Ebbesson L."/>
            <person name="Teles M."/>
            <person name="MacKenzie S."/>
            <person name="Amaro C."/>
        </authorList>
    </citation>
    <scope>NUCLEOTIDE SEQUENCE</scope>
</reference>
<protein>
    <submittedName>
        <fullName evidence="1">Uncharacterized protein</fullName>
    </submittedName>
</protein>
<name>A0A0E9QHK6_ANGAN</name>
<accession>A0A0E9QHK6</accession>
<reference evidence="1" key="1">
    <citation type="submission" date="2014-11" db="EMBL/GenBank/DDBJ databases">
        <authorList>
            <person name="Amaro Gonzalez C."/>
        </authorList>
    </citation>
    <scope>NUCLEOTIDE SEQUENCE</scope>
</reference>
<proteinExistence type="predicted"/>
<dbReference type="EMBL" id="GBXM01092333">
    <property type="protein sequence ID" value="JAH16244.1"/>
    <property type="molecule type" value="Transcribed_RNA"/>
</dbReference>
<evidence type="ECO:0000313" key="1">
    <source>
        <dbReference type="EMBL" id="JAH16244.1"/>
    </source>
</evidence>
<organism evidence="1">
    <name type="scientific">Anguilla anguilla</name>
    <name type="common">European freshwater eel</name>
    <name type="synonym">Muraena anguilla</name>
    <dbReference type="NCBI Taxonomy" id="7936"/>
    <lineage>
        <taxon>Eukaryota</taxon>
        <taxon>Metazoa</taxon>
        <taxon>Chordata</taxon>
        <taxon>Craniata</taxon>
        <taxon>Vertebrata</taxon>
        <taxon>Euteleostomi</taxon>
        <taxon>Actinopterygii</taxon>
        <taxon>Neopterygii</taxon>
        <taxon>Teleostei</taxon>
        <taxon>Anguilliformes</taxon>
        <taxon>Anguillidae</taxon>
        <taxon>Anguilla</taxon>
    </lineage>
</organism>